<keyword evidence="5" id="KW-1185">Reference proteome</keyword>
<dbReference type="EMBL" id="JAVDSB010000009">
    <property type="protein sequence ID" value="MDR6553202.1"/>
    <property type="molecule type" value="Genomic_DNA"/>
</dbReference>
<dbReference type="InterPro" id="IPR012341">
    <property type="entry name" value="6hp_glycosidase-like_sf"/>
</dbReference>
<accession>A0ABU1P1T5</accession>
<dbReference type="PANTHER" id="PTHR40081">
    <property type="entry name" value="CONCANAVALIN A-LIKE LECTIN/GLUCANASE"/>
    <property type="match status" value="1"/>
</dbReference>
<evidence type="ECO:0000259" key="1">
    <source>
        <dbReference type="Pfam" id="PF07944"/>
    </source>
</evidence>
<evidence type="ECO:0000259" key="3">
    <source>
        <dbReference type="Pfam" id="PF21345"/>
    </source>
</evidence>
<sequence>MMNISLHFEKLSKFPRHEEPSTIAVPFAEGMVSDSSKVSVLDGNEAIPTQTRVTATWPDGSVKWLLLHFLADLPSNLGKSFMISTDRETVLPAQPIGVQQRNGSVVITTGALEAELSAPGETGLFRTLKLEGGVQTHNVVGPTLRDASNQEHVCQISAEGWRVLESGPIRCSVEAKGKHLSTADENRWFDFVVRVYAFAGKPWLMIDYQIINKELAQEQVIHAAELRVQSAQDVLQSEQLRLGISRFGTDKRLSKSGVKGDHLSYAFTAESLKKEFIEDIPETFCGTFWADLSEQHRGGISVTLFQAPQNLPKSLEVTSEEINVGIIPAGHPITMMQGMAKTHRFFLHVHGADEQLEQVNVRSLQMQMPDHPVLERGAYERAGIIESIPGDQFIDWVERGFYRMADGRAKTFGMLHWGDAPDKNYTFQGRGNGDWVWVNNEYDLPHAMMHLFARTGKRRFYDYMLRGAEHWMDVDICHFSEDPLRQNGQIMHSGKHVTGLVKICHEWVEGLLDYYHMTGEQSALTAAIGIGDNIRRILNTPRYQGEGGIAARESGWALRSLTALYNETYEEKWLEAAERIVDHFTAWKNKFGTFLSPATDHTVYRSGFMICVAVNSLMRYYRIRPQEQIKQMIVDVMDDYLEHCYVKETGLFYYKELPSTQKLHSNPICLEALSYAYEFTGEVKFLEAGRATFREGIDIRGGEGEGREISGDAGDALIFWGDSPKKFAQYYYPIFYYYQTILKVGIQV</sequence>
<proteinExistence type="predicted"/>
<dbReference type="Pfam" id="PF21345">
    <property type="entry name" value="PcRGLX_2nd"/>
    <property type="match status" value="1"/>
</dbReference>
<organism evidence="4 5">
    <name type="scientific">Paenibacillus qinlingensis</name>
    <dbReference type="NCBI Taxonomy" id="1837343"/>
    <lineage>
        <taxon>Bacteria</taxon>
        <taxon>Bacillati</taxon>
        <taxon>Bacillota</taxon>
        <taxon>Bacilli</taxon>
        <taxon>Bacillales</taxon>
        <taxon>Paenibacillaceae</taxon>
        <taxon>Paenibacillus</taxon>
    </lineage>
</organism>
<dbReference type="InterPro" id="IPR012878">
    <property type="entry name" value="Beta-AFase-like_GH127_cat"/>
</dbReference>
<dbReference type="InterPro" id="IPR008928">
    <property type="entry name" value="6-hairpin_glycosidase_sf"/>
</dbReference>
<dbReference type="Gene3D" id="1.50.10.10">
    <property type="match status" value="1"/>
</dbReference>
<gene>
    <name evidence="4" type="ORF">J2736_004409</name>
</gene>
<feature type="domain" description="Non-reducing end beta-L-arabinofuranosidase-like GH127 catalytic" evidence="1">
    <location>
        <begin position="505"/>
        <end position="584"/>
    </location>
</feature>
<dbReference type="InterPro" id="IPR045793">
    <property type="entry name" value="PcRGLX/YetA-like"/>
</dbReference>
<dbReference type="InterPro" id="IPR048329">
    <property type="entry name" value="PcRGLX_1st"/>
</dbReference>
<protein>
    <submittedName>
        <fullName evidence="4">Uncharacterized protein</fullName>
    </submittedName>
</protein>
<evidence type="ECO:0000313" key="4">
    <source>
        <dbReference type="EMBL" id="MDR6553202.1"/>
    </source>
</evidence>
<reference evidence="4 5" key="1">
    <citation type="submission" date="2023-07" db="EMBL/GenBank/DDBJ databases">
        <title>Sorghum-associated microbial communities from plants grown in Nebraska, USA.</title>
        <authorList>
            <person name="Schachtman D."/>
        </authorList>
    </citation>
    <scope>NUCLEOTIDE SEQUENCE [LARGE SCALE GENOMIC DNA]</scope>
    <source>
        <strain evidence="4 5">CC258</strain>
    </source>
</reference>
<dbReference type="InterPro" id="IPR048330">
    <property type="entry name" value="PcRGLX/YetA_2nd"/>
</dbReference>
<dbReference type="Proteomes" id="UP001267290">
    <property type="component" value="Unassembled WGS sequence"/>
</dbReference>
<feature type="domain" description="PcRGLX/YetA-like central beta-sandwich" evidence="3">
    <location>
        <begin position="97"/>
        <end position="228"/>
    </location>
</feature>
<feature type="domain" description="PcRGLX/YetA-like N-terminal RIFT barrel" evidence="2">
    <location>
        <begin position="13"/>
        <end position="64"/>
    </location>
</feature>
<name>A0ABU1P1T5_9BACL</name>
<dbReference type="Pfam" id="PF19501">
    <property type="entry name" value="PcRGLX_1st"/>
    <property type="match status" value="1"/>
</dbReference>
<comment type="caution">
    <text evidence="4">The sequence shown here is derived from an EMBL/GenBank/DDBJ whole genome shotgun (WGS) entry which is preliminary data.</text>
</comment>
<dbReference type="SUPFAM" id="SSF48208">
    <property type="entry name" value="Six-hairpin glycosidases"/>
    <property type="match status" value="1"/>
</dbReference>
<evidence type="ECO:0000259" key="2">
    <source>
        <dbReference type="Pfam" id="PF19501"/>
    </source>
</evidence>
<dbReference type="PANTHER" id="PTHR40081:SF1">
    <property type="entry name" value="TAT PATHWAY SIGNAL SEQUENCE DOMAIN PROTEIN"/>
    <property type="match status" value="1"/>
</dbReference>
<dbReference type="Pfam" id="PF07944">
    <property type="entry name" value="Beta-AFase-like_GH127_cat"/>
    <property type="match status" value="1"/>
</dbReference>
<evidence type="ECO:0000313" key="5">
    <source>
        <dbReference type="Proteomes" id="UP001267290"/>
    </source>
</evidence>